<feature type="transmembrane region" description="Helical" evidence="12">
    <location>
        <begin position="367"/>
        <end position="389"/>
    </location>
</feature>
<feature type="transmembrane region" description="Helical" evidence="12">
    <location>
        <begin position="336"/>
        <end position="355"/>
    </location>
</feature>
<feature type="transmembrane region" description="Helical" evidence="12">
    <location>
        <begin position="43"/>
        <end position="61"/>
    </location>
</feature>
<evidence type="ECO:0000313" key="15">
    <source>
        <dbReference type="Proteomes" id="UP000284476"/>
    </source>
</evidence>
<feature type="transmembrane region" description="Helical" evidence="12">
    <location>
        <begin position="15"/>
        <end position="36"/>
    </location>
</feature>
<evidence type="ECO:0000256" key="5">
    <source>
        <dbReference type="ARBA" id="ARBA00022842"/>
    </source>
</evidence>
<evidence type="ECO:0000313" key="14">
    <source>
        <dbReference type="EMBL" id="RWR24527.1"/>
    </source>
</evidence>
<dbReference type="FunFam" id="3.90.550.10:FF:000164">
    <property type="entry name" value="Beta-(1-3)-glucosyl transferase"/>
    <property type="match status" value="1"/>
</dbReference>
<evidence type="ECO:0000256" key="2">
    <source>
        <dbReference type="ARBA" id="ARBA00022676"/>
    </source>
</evidence>
<evidence type="ECO:0000256" key="6">
    <source>
        <dbReference type="ARBA" id="ARBA00022989"/>
    </source>
</evidence>
<evidence type="ECO:0000256" key="4">
    <source>
        <dbReference type="ARBA" id="ARBA00022692"/>
    </source>
</evidence>
<dbReference type="EMBL" id="SAUZ01000001">
    <property type="protein sequence ID" value="RWR24527.1"/>
    <property type="molecule type" value="Genomic_DNA"/>
</dbReference>
<dbReference type="Gene3D" id="3.90.550.10">
    <property type="entry name" value="Spore Coat Polysaccharide Biosynthesis Protein SpsA, Chain A"/>
    <property type="match status" value="1"/>
</dbReference>
<feature type="transmembrane region" description="Helical" evidence="12">
    <location>
        <begin position="472"/>
        <end position="495"/>
    </location>
</feature>
<sequence length="501" mass="52274">MNLASFSKGPEGGRLPVTLALLGALCLVSIVCLYPVILATISFLAQVSLFILNGIAALLAHRGDAGIPVAIEAQSEGLVFSVHVPTHDEPPHLVIATLAALRAQKNAPPYEVIVIDNNTRDPAVWLPVEQWCRENPLFRFLHREGVVGAKAGALNIALAQSRPDATHIVTVDADYQVQPDFLTVAAAEIAARRVDFVQFPQAYRCCDAAGSGIALELSDYFDRHARAANRADAMLLTGTLSVIRKEALLEVGGWSARTATEDAELGLRLCEAGFRGAFARQVVGRGLLPLTLNALHRQRFRWASGNMRTLLLWLSGRTTGAARPRLARQVLAATQLTAWVNFALPAALALLISAVQMAAHVPAGAQGAAIAFATLLLVMASAAIPLVVAGNGSMAHVATAVSTRIALLPTAAAATVAGMFPGVQVFRVTPKAICGARGKADPPVAMIVASVCGVGLVAAGLAMGSLPLTGGGVLLLLPLLAAGLTARGLAGYASVLRMREV</sequence>
<keyword evidence="7 12" id="KW-0472">Membrane</keyword>
<name>A0A443JVI6_9RHOB</name>
<proteinExistence type="predicted"/>
<evidence type="ECO:0000259" key="13">
    <source>
        <dbReference type="Pfam" id="PF13632"/>
    </source>
</evidence>
<dbReference type="InterPro" id="IPR001173">
    <property type="entry name" value="Glyco_trans_2-like"/>
</dbReference>
<feature type="transmembrane region" description="Helical" evidence="12">
    <location>
        <begin position="444"/>
        <end position="466"/>
    </location>
</feature>
<protein>
    <recommendedName>
        <fullName evidence="10">Beta-monoglucosyldiacylglycerol synthase</fullName>
        <ecNumber evidence="9">2.4.1.336</ecNumber>
    </recommendedName>
    <alternativeName>
        <fullName evidence="11">UDP-glucose:1,2-diacylglycerol 3-beta-D-glucosyltransferase</fullName>
    </alternativeName>
</protein>
<keyword evidence="5" id="KW-0460">Magnesium</keyword>
<evidence type="ECO:0000256" key="3">
    <source>
        <dbReference type="ARBA" id="ARBA00022679"/>
    </source>
</evidence>
<organism evidence="14 15">
    <name type="scientific">Paenirhodobacter populi</name>
    <dbReference type="NCBI Taxonomy" id="2306993"/>
    <lineage>
        <taxon>Bacteria</taxon>
        <taxon>Pseudomonadati</taxon>
        <taxon>Pseudomonadota</taxon>
        <taxon>Alphaproteobacteria</taxon>
        <taxon>Rhodobacterales</taxon>
        <taxon>Rhodobacter group</taxon>
        <taxon>Paenirhodobacter</taxon>
    </lineage>
</organism>
<evidence type="ECO:0000256" key="12">
    <source>
        <dbReference type="SAM" id="Phobius"/>
    </source>
</evidence>
<feature type="transmembrane region" description="Helical" evidence="12">
    <location>
        <begin position="401"/>
        <end position="423"/>
    </location>
</feature>
<dbReference type="EC" id="2.4.1.336" evidence="9"/>
<evidence type="ECO:0000256" key="8">
    <source>
        <dbReference type="ARBA" id="ARBA00053004"/>
    </source>
</evidence>
<dbReference type="PANTHER" id="PTHR43867">
    <property type="entry name" value="CELLULOSE SYNTHASE CATALYTIC SUBUNIT A [UDP-FORMING]"/>
    <property type="match status" value="1"/>
</dbReference>
<reference evidence="14 15" key="1">
    <citation type="submission" date="2019-01" db="EMBL/GenBank/DDBJ databases">
        <title>Sinorhodobacter populi sp. nov. isolated from the symptomatic bark tissue of Populus euramericana canker.</title>
        <authorList>
            <person name="Xu G."/>
        </authorList>
    </citation>
    <scope>NUCLEOTIDE SEQUENCE [LARGE SCALE GENOMIC DNA]</scope>
    <source>
        <strain evidence="14 15">SK2B-1</strain>
    </source>
</reference>
<dbReference type="GO" id="GO:0005886">
    <property type="term" value="C:plasma membrane"/>
    <property type="evidence" value="ECO:0007669"/>
    <property type="project" value="TreeGrafter"/>
</dbReference>
<dbReference type="InterPro" id="IPR029044">
    <property type="entry name" value="Nucleotide-diphossugar_trans"/>
</dbReference>
<dbReference type="SUPFAM" id="SSF53448">
    <property type="entry name" value="Nucleotide-diphospho-sugar transferases"/>
    <property type="match status" value="1"/>
</dbReference>
<gene>
    <name evidence="14" type="ORF">D2T30_01060</name>
</gene>
<accession>A0A443JVI6</accession>
<dbReference type="GO" id="GO:0016758">
    <property type="term" value="F:hexosyltransferase activity"/>
    <property type="evidence" value="ECO:0007669"/>
    <property type="project" value="TreeGrafter"/>
</dbReference>
<keyword evidence="4 12" id="KW-0812">Transmembrane</keyword>
<evidence type="ECO:0000256" key="1">
    <source>
        <dbReference type="ARBA" id="ARBA00004141"/>
    </source>
</evidence>
<evidence type="ECO:0000256" key="11">
    <source>
        <dbReference type="ARBA" id="ARBA00078564"/>
    </source>
</evidence>
<evidence type="ECO:0000256" key="9">
    <source>
        <dbReference type="ARBA" id="ARBA00066964"/>
    </source>
</evidence>
<dbReference type="AlphaFoldDB" id="A0A443JVI6"/>
<keyword evidence="6 12" id="KW-1133">Transmembrane helix</keyword>
<keyword evidence="2" id="KW-0328">Glycosyltransferase</keyword>
<dbReference type="Pfam" id="PF13632">
    <property type="entry name" value="Glyco_trans_2_3"/>
    <property type="match status" value="1"/>
</dbReference>
<comment type="catalytic activity">
    <reaction evidence="8">
        <text>a 1,2-diacyl-sn-glycerol + UDP-alpha-D-glucose = a 1,2-diacyl-3-O-(beta-D-glucopyranosyl)-sn-glycerol + UDP + H(+)</text>
        <dbReference type="Rhea" id="RHEA:17285"/>
        <dbReference type="ChEBI" id="CHEBI:15378"/>
        <dbReference type="ChEBI" id="CHEBI:17815"/>
        <dbReference type="ChEBI" id="CHEBI:58223"/>
        <dbReference type="ChEBI" id="CHEBI:58885"/>
        <dbReference type="ChEBI" id="CHEBI:75799"/>
        <dbReference type="EC" id="2.4.1.336"/>
    </reaction>
</comment>
<comment type="caution">
    <text evidence="14">The sequence shown here is derived from an EMBL/GenBank/DDBJ whole genome shotgun (WGS) entry which is preliminary data.</text>
</comment>
<feature type="domain" description="Glycosyltransferase 2-like" evidence="13">
    <location>
        <begin position="167"/>
        <end position="370"/>
    </location>
</feature>
<evidence type="ECO:0000256" key="7">
    <source>
        <dbReference type="ARBA" id="ARBA00023136"/>
    </source>
</evidence>
<dbReference type="InterPro" id="IPR050321">
    <property type="entry name" value="Glycosyltr_2/OpgH_subfam"/>
</dbReference>
<evidence type="ECO:0000256" key="10">
    <source>
        <dbReference type="ARBA" id="ARBA00068721"/>
    </source>
</evidence>
<dbReference type="PANTHER" id="PTHR43867:SF4">
    <property type="entry name" value="BETA-(1-3)-GLUCOSYL TRANSFERASE"/>
    <property type="match status" value="1"/>
</dbReference>
<dbReference type="Proteomes" id="UP000284476">
    <property type="component" value="Unassembled WGS sequence"/>
</dbReference>
<keyword evidence="3 14" id="KW-0808">Transferase</keyword>
<comment type="subcellular location">
    <subcellularLocation>
        <location evidence="1">Membrane</location>
        <topology evidence="1">Multi-pass membrane protein</topology>
    </subcellularLocation>
</comment>